<comment type="caution">
    <text evidence="2">The sequence shown here is derived from an EMBL/GenBank/DDBJ whole genome shotgun (WGS) entry which is preliminary data.</text>
</comment>
<keyword evidence="3" id="KW-1185">Reference proteome</keyword>
<evidence type="ECO:0000256" key="1">
    <source>
        <dbReference type="SAM" id="MobiDB-lite"/>
    </source>
</evidence>
<evidence type="ECO:0000313" key="3">
    <source>
        <dbReference type="Proteomes" id="UP000521943"/>
    </source>
</evidence>
<feature type="compositionally biased region" description="Basic and acidic residues" evidence="1">
    <location>
        <begin position="178"/>
        <end position="187"/>
    </location>
</feature>
<feature type="region of interest" description="Disordered" evidence="1">
    <location>
        <begin position="146"/>
        <end position="195"/>
    </location>
</feature>
<protein>
    <submittedName>
        <fullName evidence="2">Uncharacterized protein</fullName>
    </submittedName>
</protein>
<evidence type="ECO:0000313" key="2">
    <source>
        <dbReference type="EMBL" id="KAF6766153.1"/>
    </source>
</evidence>
<dbReference type="AlphaFoldDB" id="A0A8H6IIN5"/>
<name>A0A8H6IIN5_9AGAR</name>
<proteinExistence type="predicted"/>
<dbReference type="Proteomes" id="UP000521943">
    <property type="component" value="Unassembled WGS sequence"/>
</dbReference>
<accession>A0A8H6IIN5</accession>
<feature type="compositionally biased region" description="Basic and acidic residues" evidence="1">
    <location>
        <begin position="33"/>
        <end position="44"/>
    </location>
</feature>
<feature type="compositionally biased region" description="Basic and acidic residues" evidence="1">
    <location>
        <begin position="51"/>
        <end position="64"/>
    </location>
</feature>
<reference evidence="2 3" key="1">
    <citation type="submission" date="2020-07" db="EMBL/GenBank/DDBJ databases">
        <title>Comparative genomics of pyrophilous fungi reveals a link between fire events and developmental genes.</title>
        <authorList>
            <consortium name="DOE Joint Genome Institute"/>
            <person name="Steindorff A.S."/>
            <person name="Carver A."/>
            <person name="Calhoun S."/>
            <person name="Stillman K."/>
            <person name="Liu H."/>
            <person name="Lipzen A."/>
            <person name="Pangilinan J."/>
            <person name="Labutti K."/>
            <person name="Bruns T.D."/>
            <person name="Grigoriev I.V."/>
        </authorList>
    </citation>
    <scope>NUCLEOTIDE SEQUENCE [LARGE SCALE GENOMIC DNA]</scope>
    <source>
        <strain evidence="2 3">CBS 144469</strain>
    </source>
</reference>
<sequence length="214" mass="24039">MAINQAPKRNRRATSSSSDCGSSPLRRLAKKAKYLEDRETKKDDDEGADEQNTKAEGHTHAPREALRLLNFRRGTGRLPANSVHRKTSNRTGLRIEWEDECVRKANGKETTNVSELRLFLTEESGPFVSGPDIRLPRFRNIRPVVRFPIPPPSTQDDEDGEFTPTQESSQDPEDEVYEDPRPSDKKKGGLALGLGNNQAVGYSLRRALKKSRIS</sequence>
<feature type="region of interest" description="Disordered" evidence="1">
    <location>
        <begin position="1"/>
        <end position="64"/>
    </location>
</feature>
<gene>
    <name evidence="2" type="ORF">DFP72DRAFT_1057334</name>
</gene>
<dbReference type="EMBL" id="JACGCI010000001">
    <property type="protein sequence ID" value="KAF6766153.1"/>
    <property type="molecule type" value="Genomic_DNA"/>
</dbReference>
<organism evidence="2 3">
    <name type="scientific">Ephemerocybe angulata</name>
    <dbReference type="NCBI Taxonomy" id="980116"/>
    <lineage>
        <taxon>Eukaryota</taxon>
        <taxon>Fungi</taxon>
        <taxon>Dikarya</taxon>
        <taxon>Basidiomycota</taxon>
        <taxon>Agaricomycotina</taxon>
        <taxon>Agaricomycetes</taxon>
        <taxon>Agaricomycetidae</taxon>
        <taxon>Agaricales</taxon>
        <taxon>Agaricineae</taxon>
        <taxon>Psathyrellaceae</taxon>
        <taxon>Ephemerocybe</taxon>
    </lineage>
</organism>